<sequence>MAGGTIVVRTTPAVAPRPGMVRQVLLEFRKSRRRHLWLICAAMLAVLLLWFGYQAAHQSEATTDYRRLLFALSVVNAVILPLLSAVVASTVCDIENRANMWKELLTMERPRDLFCAKWLTCALVLATVTTVEVAAACAIGAILGYRPIPANQIATLWISTLAVCLFVATVIECLCLLVANQFLPLVAGVALSFLGLFSMYLPPVVSAFIPSSYYGAMSTVRISMDAATGTVAYNTVPWPVGYLVAIVLITAVIFALSLRAFTRKEL</sequence>
<dbReference type="Proteomes" id="UP000718821">
    <property type="component" value="Unassembled WGS sequence"/>
</dbReference>
<feature type="transmembrane region" description="Helical" evidence="1">
    <location>
        <begin position="36"/>
        <end position="56"/>
    </location>
</feature>
<comment type="caution">
    <text evidence="2">The sequence shown here is derived from an EMBL/GenBank/DDBJ whole genome shotgun (WGS) entry which is preliminary data.</text>
</comment>
<proteinExistence type="predicted"/>
<name>A0A939B8G5_9BIFI</name>
<dbReference type="EMBL" id="JACLYU010000010">
    <property type="protein sequence ID" value="MBM6699857.1"/>
    <property type="molecule type" value="Genomic_DNA"/>
</dbReference>
<feature type="transmembrane region" description="Helical" evidence="1">
    <location>
        <begin position="68"/>
        <end position="92"/>
    </location>
</feature>
<evidence type="ECO:0000313" key="3">
    <source>
        <dbReference type="Proteomes" id="UP000718821"/>
    </source>
</evidence>
<dbReference type="AlphaFoldDB" id="A0A939B8G5"/>
<feature type="transmembrane region" description="Helical" evidence="1">
    <location>
        <begin position="240"/>
        <end position="261"/>
    </location>
</feature>
<protein>
    <submittedName>
        <fullName evidence="2">ABC transporter permease</fullName>
    </submittedName>
</protein>
<evidence type="ECO:0000256" key="1">
    <source>
        <dbReference type="SAM" id="Phobius"/>
    </source>
</evidence>
<organism evidence="2 3">
    <name type="scientific">Bifidobacterium pullorum subsp. saeculare</name>
    <dbReference type="NCBI Taxonomy" id="78257"/>
    <lineage>
        <taxon>Bacteria</taxon>
        <taxon>Bacillati</taxon>
        <taxon>Actinomycetota</taxon>
        <taxon>Actinomycetes</taxon>
        <taxon>Bifidobacteriales</taxon>
        <taxon>Bifidobacteriaceae</taxon>
        <taxon>Bifidobacterium</taxon>
    </lineage>
</organism>
<keyword evidence="1" id="KW-0472">Membrane</keyword>
<reference evidence="2" key="1">
    <citation type="submission" date="2020-08" db="EMBL/GenBank/DDBJ databases">
        <authorList>
            <person name="Cejkova D."/>
            <person name="Kubasova T."/>
            <person name="Jahodarova E."/>
            <person name="Rychlik I."/>
        </authorList>
    </citation>
    <scope>NUCLEOTIDE SEQUENCE</scope>
    <source>
        <strain evidence="2">An836</strain>
    </source>
</reference>
<gene>
    <name evidence="2" type="ORF">H7U32_05935</name>
</gene>
<feature type="transmembrane region" description="Helical" evidence="1">
    <location>
        <begin position="113"/>
        <end position="144"/>
    </location>
</feature>
<accession>A0A939B8G5</accession>
<feature type="transmembrane region" description="Helical" evidence="1">
    <location>
        <begin position="156"/>
        <end position="178"/>
    </location>
</feature>
<keyword evidence="1" id="KW-0812">Transmembrane</keyword>
<keyword evidence="3" id="KW-1185">Reference proteome</keyword>
<feature type="transmembrane region" description="Helical" evidence="1">
    <location>
        <begin position="185"/>
        <end position="209"/>
    </location>
</feature>
<evidence type="ECO:0000313" key="2">
    <source>
        <dbReference type="EMBL" id="MBM6699857.1"/>
    </source>
</evidence>
<reference evidence="2" key="2">
    <citation type="journal article" date="2021" name="Sci. Rep.">
        <title>The distribution of antibiotic resistance genes in chicken gut microbiota commensals.</title>
        <authorList>
            <person name="Juricova H."/>
            <person name="Matiasovicova J."/>
            <person name="Kubasova T."/>
            <person name="Cejkova D."/>
            <person name="Rychlik I."/>
        </authorList>
    </citation>
    <scope>NUCLEOTIDE SEQUENCE</scope>
    <source>
        <strain evidence="2">An836</strain>
    </source>
</reference>
<dbReference type="Pfam" id="PF12730">
    <property type="entry name" value="ABC2_membrane_4"/>
    <property type="match status" value="1"/>
</dbReference>
<keyword evidence="1" id="KW-1133">Transmembrane helix</keyword>